<protein>
    <submittedName>
        <fullName evidence="1">Uncharacterized protein</fullName>
    </submittedName>
</protein>
<organism evidence="1 2">
    <name type="scientific">Azotobacter chroococcum</name>
    <dbReference type="NCBI Taxonomy" id="353"/>
    <lineage>
        <taxon>Bacteria</taxon>
        <taxon>Pseudomonadati</taxon>
        <taxon>Pseudomonadota</taxon>
        <taxon>Gammaproteobacteria</taxon>
        <taxon>Pseudomonadales</taxon>
        <taxon>Pseudomonadaceae</taxon>
        <taxon>Azotobacter</taxon>
    </lineage>
</organism>
<accession>A0A4U1KP09</accession>
<proteinExistence type="predicted"/>
<dbReference type="AlphaFoldDB" id="A0A4U1KP09"/>
<evidence type="ECO:0000313" key="2">
    <source>
        <dbReference type="Proteomes" id="UP000596192"/>
    </source>
</evidence>
<evidence type="ECO:0000313" key="1">
    <source>
        <dbReference type="EMBL" id="QQE87463.1"/>
    </source>
</evidence>
<dbReference type="Proteomes" id="UP000596192">
    <property type="component" value="Chromosome"/>
</dbReference>
<dbReference type="EMBL" id="CP066310">
    <property type="protein sequence ID" value="QQE87463.1"/>
    <property type="molecule type" value="Genomic_DNA"/>
</dbReference>
<gene>
    <name evidence="1" type="ORF">GKQ51_14295</name>
</gene>
<dbReference type="OrthoDB" id="165456at2"/>
<sequence length="130" mass="14793">MYEYVRRGSGNGFMACEPLAGWCMVRVTERRTRADWAHFGRAIAGAYPDAERITRVMDNLNTHSAASLYDPAGLAIQYLSAREKRLDLWERLTTITERGINSPAWHGESRPTATCDDRLCSWIGISVWIR</sequence>
<reference evidence="1 2" key="1">
    <citation type="submission" date="2020-12" db="EMBL/GenBank/DDBJ databases">
        <title>Genomic Analysis and Response surface optimization of nitrogen-fixing conditions for A. chroococcum strain HR1, Isolation from rhizosphere soil.</title>
        <authorList>
            <person name="Li J."/>
            <person name="Yang H."/>
            <person name="Liu H."/>
            <person name="Wang C."/>
            <person name="Tian Y."/>
            <person name="Lu X.Y."/>
        </authorList>
    </citation>
    <scope>NUCLEOTIDE SEQUENCE [LARGE SCALE GENOMIC DNA]</scope>
    <source>
        <strain evidence="1 2">HR1</strain>
    </source>
</reference>
<name>A0A4U1KP09_9GAMM</name>